<dbReference type="STRING" id="39962.Lmor_2539"/>
<evidence type="ECO:0000313" key="4">
    <source>
        <dbReference type="Proteomes" id="UP000254040"/>
    </source>
</evidence>
<evidence type="ECO:0000313" key="2">
    <source>
        <dbReference type="EMBL" id="STX62257.1"/>
    </source>
</evidence>
<accession>A0A378JW56</accession>
<dbReference type="EMBL" id="UGOG01000001">
    <property type="protein sequence ID" value="STX62257.1"/>
    <property type="molecule type" value="Genomic_DNA"/>
</dbReference>
<dbReference type="AlphaFoldDB" id="A0A378JW56"/>
<evidence type="ECO:0000313" key="3">
    <source>
        <dbReference type="Proteomes" id="UP000054985"/>
    </source>
</evidence>
<name>A0A378JW56_9GAMM</name>
<keyword evidence="3" id="KW-1185">Reference proteome</keyword>
<reference evidence="2 4" key="2">
    <citation type="submission" date="2018-06" db="EMBL/GenBank/DDBJ databases">
        <authorList>
            <consortium name="Pathogen Informatics"/>
            <person name="Doyle S."/>
        </authorList>
    </citation>
    <scope>NUCLEOTIDE SEQUENCE [LARGE SCALE GENOMIC DNA]</scope>
    <source>
        <strain evidence="2 4">NCTC12239</strain>
    </source>
</reference>
<protein>
    <submittedName>
        <fullName evidence="2">Coiled-coil protein</fullName>
    </submittedName>
</protein>
<reference evidence="1 3" key="1">
    <citation type="submission" date="2015-11" db="EMBL/GenBank/DDBJ databases">
        <title>Genomic analysis of 38 Legionella species identifies large and diverse effector repertoires.</title>
        <authorList>
            <person name="Burstein D."/>
            <person name="Amaro F."/>
            <person name="Zusman T."/>
            <person name="Lifshitz Z."/>
            <person name="Cohen O."/>
            <person name="Gilbert J.A."/>
            <person name="Pupko T."/>
            <person name="Shuman H.A."/>
            <person name="Segal G."/>
        </authorList>
    </citation>
    <scope>NUCLEOTIDE SEQUENCE [LARGE SCALE GENOMIC DNA]</scope>
    <source>
        <strain evidence="1 3">ATCC 43877</strain>
    </source>
</reference>
<dbReference type="Proteomes" id="UP000254040">
    <property type="component" value="Unassembled WGS sequence"/>
</dbReference>
<evidence type="ECO:0000313" key="1">
    <source>
        <dbReference type="EMBL" id="KTD31663.1"/>
    </source>
</evidence>
<dbReference type="OrthoDB" id="5650734at2"/>
<dbReference type="EMBL" id="LNYN01000035">
    <property type="protein sequence ID" value="KTD31663.1"/>
    <property type="molecule type" value="Genomic_DNA"/>
</dbReference>
<organism evidence="2 4">
    <name type="scientific">Legionella moravica</name>
    <dbReference type="NCBI Taxonomy" id="39962"/>
    <lineage>
        <taxon>Bacteria</taxon>
        <taxon>Pseudomonadati</taxon>
        <taxon>Pseudomonadota</taxon>
        <taxon>Gammaproteobacteria</taxon>
        <taxon>Legionellales</taxon>
        <taxon>Legionellaceae</taxon>
        <taxon>Legionella</taxon>
    </lineage>
</organism>
<dbReference type="Proteomes" id="UP000054985">
    <property type="component" value="Unassembled WGS sequence"/>
</dbReference>
<sequence>MDAEQKARIIKRYIKEQSVRPDDVNLSDDALAPYAALDALLDHIDLNNQGLFDFPALEEDDNQWKKLTNILNYSTALTPGTPPALSSVSEQRAEFGLQYWRNARDISALPKDNYYARATTTPIASDAELTDGIQNSRAKLYALTQTFPGATVFDPANSEQVSSRIKALNEQIKPLDNANPQKAILQKRLNILLDLNKINQLERINIPLDNGATSIYCTLAEAAGGVTEKIALISLASVKAQLGHLNARDDLTVDSYNNDRAQFKLSTEAIIKLPKHGNIKEVQREAMALNISRLMGLDTSSSTTIAHNGHPALFVPFDNIRLLSEFSSGKTFTAGLGISGQTYTHYSTIKPVGEGMQADQFVDDFGNSLALFYLCSDTDAVGGYCQNKALRDSRSLFIFDQVVMDSDKFILDSRLSLQPDQFIMKHTRHGQGRNRTLIEDSSMTTKFASIMHLKELGGTIIQYANHIAWQHRNQADFLREQLSGALDKPTRDKLTDELKEVVALENDALTIKTKIESRIKNIDEVLPKTTGHVSSDEVRQALILEKLIHNPVLFSDDGRPFKNPWTTRQSNKIESINDLTNGSVQINFNSKIAPEMIQFIKRHGGGDSLTLVSPKVITISTEHLNALQEGMLHPELNVALDPDTDYLANADLASIKEAYGKGNRAQIIDEITAYKTVMNAPERNPADKLDSIMSTEANLKEWIRTAKDKGMGMHVLKKFYFDAQQQLQKLINPLLLPAQLNEAFSAALKLDRVSEFNAVVREAIANNKLADAQFTGFLTACIQKEALATNHSDAIRESQALSLDAQRVIDHLQLPAAPIHIQLAAHGPVVDGFAQINPLAALEDDLEAEFELITAQPLIPIPVPEIVHGVVEDRAHEVTVRI</sequence>
<proteinExistence type="predicted"/>
<gene>
    <name evidence="1" type="ORF">Lmor_2539</name>
    <name evidence="2" type="ORF">NCTC12239_01179</name>
</gene>
<dbReference type="RefSeq" id="WP_028385345.1">
    <property type="nucleotide sequence ID" value="NZ_CAAAJG010000019.1"/>
</dbReference>